<feature type="domain" description="Methyltransferase type 11" evidence="3">
    <location>
        <begin position="61"/>
        <end position="138"/>
    </location>
</feature>
<dbReference type="HOGENOM" id="CLU_029501_2_0_1"/>
<accession>A0A0C3B3G0</accession>
<proteinExistence type="predicted"/>
<keyword evidence="1" id="KW-0489">Methyltransferase</keyword>
<evidence type="ECO:0000259" key="3">
    <source>
        <dbReference type="Pfam" id="PF08241"/>
    </source>
</evidence>
<reference evidence="5" key="2">
    <citation type="submission" date="2015-01" db="EMBL/GenBank/DDBJ databases">
        <title>Evolutionary Origins and Diversification of the Mycorrhizal Mutualists.</title>
        <authorList>
            <consortium name="DOE Joint Genome Institute"/>
            <consortium name="Mycorrhizal Genomics Consortium"/>
            <person name="Kohler A."/>
            <person name="Kuo A."/>
            <person name="Nagy L.G."/>
            <person name="Floudas D."/>
            <person name="Copeland A."/>
            <person name="Barry K.W."/>
            <person name="Cichocki N."/>
            <person name="Veneault-Fourrey C."/>
            <person name="LaButti K."/>
            <person name="Lindquist E.A."/>
            <person name="Lipzen A."/>
            <person name="Lundell T."/>
            <person name="Morin E."/>
            <person name="Murat C."/>
            <person name="Riley R."/>
            <person name="Ohm R."/>
            <person name="Sun H."/>
            <person name="Tunlid A."/>
            <person name="Henrissat B."/>
            <person name="Grigoriev I.V."/>
            <person name="Hibbett D.S."/>
            <person name="Martin F."/>
        </authorList>
    </citation>
    <scope>NUCLEOTIDE SEQUENCE [LARGE SCALE GENOMIC DNA]</scope>
    <source>
        <strain evidence="5">MAFF 305830</strain>
    </source>
</reference>
<dbReference type="CDD" id="cd02440">
    <property type="entry name" value="AdoMet_MTases"/>
    <property type="match status" value="1"/>
</dbReference>
<reference evidence="4 5" key="1">
    <citation type="submission" date="2014-04" db="EMBL/GenBank/DDBJ databases">
        <authorList>
            <consortium name="DOE Joint Genome Institute"/>
            <person name="Kuo A."/>
            <person name="Zuccaro A."/>
            <person name="Kohler A."/>
            <person name="Nagy L.G."/>
            <person name="Floudas D."/>
            <person name="Copeland A."/>
            <person name="Barry K.W."/>
            <person name="Cichocki N."/>
            <person name="Veneault-Fourrey C."/>
            <person name="LaButti K."/>
            <person name="Lindquist E.A."/>
            <person name="Lipzen A."/>
            <person name="Lundell T."/>
            <person name="Morin E."/>
            <person name="Murat C."/>
            <person name="Sun H."/>
            <person name="Tunlid A."/>
            <person name="Henrissat B."/>
            <person name="Grigoriev I.V."/>
            <person name="Hibbett D.S."/>
            <person name="Martin F."/>
            <person name="Nordberg H.P."/>
            <person name="Cantor M.N."/>
            <person name="Hua S.X."/>
        </authorList>
    </citation>
    <scope>NUCLEOTIDE SEQUENCE [LARGE SCALE GENOMIC DNA]</scope>
    <source>
        <strain evidence="4 5">MAFF 305830</strain>
    </source>
</reference>
<keyword evidence="2" id="KW-0808">Transferase</keyword>
<dbReference type="OrthoDB" id="271595at2759"/>
<organism evidence="4 5">
    <name type="scientific">Serendipita vermifera MAFF 305830</name>
    <dbReference type="NCBI Taxonomy" id="933852"/>
    <lineage>
        <taxon>Eukaryota</taxon>
        <taxon>Fungi</taxon>
        <taxon>Dikarya</taxon>
        <taxon>Basidiomycota</taxon>
        <taxon>Agaricomycotina</taxon>
        <taxon>Agaricomycetes</taxon>
        <taxon>Sebacinales</taxon>
        <taxon>Serendipitaceae</taxon>
        <taxon>Serendipita</taxon>
    </lineage>
</organism>
<evidence type="ECO:0000256" key="1">
    <source>
        <dbReference type="ARBA" id="ARBA00022603"/>
    </source>
</evidence>
<dbReference type="InterPro" id="IPR029063">
    <property type="entry name" value="SAM-dependent_MTases_sf"/>
</dbReference>
<dbReference type="EMBL" id="KN824309">
    <property type="protein sequence ID" value="KIM26041.1"/>
    <property type="molecule type" value="Genomic_DNA"/>
</dbReference>
<dbReference type="GO" id="GO:0002098">
    <property type="term" value="P:tRNA wobble uridine modification"/>
    <property type="evidence" value="ECO:0007669"/>
    <property type="project" value="TreeGrafter"/>
</dbReference>
<dbReference type="GO" id="GO:0000049">
    <property type="term" value="F:tRNA binding"/>
    <property type="evidence" value="ECO:0007669"/>
    <property type="project" value="TreeGrafter"/>
</dbReference>
<dbReference type="PANTHER" id="PTHR13069">
    <property type="entry name" value="ALKYLATED DNA REPAIR PROTEIN ALKB HOMOLOG 8"/>
    <property type="match status" value="1"/>
</dbReference>
<dbReference type="AlphaFoldDB" id="A0A0C3B3G0"/>
<dbReference type="GO" id="GO:0005737">
    <property type="term" value="C:cytoplasm"/>
    <property type="evidence" value="ECO:0007669"/>
    <property type="project" value="TreeGrafter"/>
</dbReference>
<gene>
    <name evidence="4" type="ORF">M408DRAFT_73274</name>
</gene>
<dbReference type="InterPro" id="IPR013216">
    <property type="entry name" value="Methyltransf_11"/>
</dbReference>
<dbReference type="InterPro" id="IPR051422">
    <property type="entry name" value="AlkB_tRNA_MeTrf/Diox"/>
</dbReference>
<dbReference type="STRING" id="933852.A0A0C3B3G0"/>
<keyword evidence="5" id="KW-1185">Reference proteome</keyword>
<sequence>MSNSRAVVSAPEISDDASEYEKRHVHAVYDEIASHFSSTRYKPWPIVATFISSLMTGSVGLDLGCGNGKYLSLPSENPSRIRTIGVDRSINLLGFARTSGVGTSEVVLGDVIQLPWRAGTFDFVISIATIHHLATHSRRILAVKVGLLIWITIDLLSLIQTAIRAVTPHGGRILIYVWAMEQDESSKRVIPGPLENSVPSRQGVDVFVPWVHSTNSGRLEATTSSGPTASQGIYNRYYHMFAEGELGTLVRESAKELGLSIGKPTKESGEKGLTIVQEGWERSNYYIELLSWQNT</sequence>
<protein>
    <recommendedName>
        <fullName evidence="3">Methyltransferase type 11 domain-containing protein</fullName>
    </recommendedName>
</protein>
<dbReference type="GO" id="GO:0106335">
    <property type="term" value="F:tRNA (5-carboxymethyluridine(34)-5-O)-methyltransferase activity"/>
    <property type="evidence" value="ECO:0007669"/>
    <property type="project" value="TreeGrafter"/>
</dbReference>
<dbReference type="Gene3D" id="3.40.50.150">
    <property type="entry name" value="Vaccinia Virus protein VP39"/>
    <property type="match status" value="1"/>
</dbReference>
<dbReference type="GO" id="GO:0005634">
    <property type="term" value="C:nucleus"/>
    <property type="evidence" value="ECO:0007669"/>
    <property type="project" value="TreeGrafter"/>
</dbReference>
<evidence type="ECO:0000256" key="2">
    <source>
        <dbReference type="ARBA" id="ARBA00022679"/>
    </source>
</evidence>
<name>A0A0C3B3G0_SERVB</name>
<dbReference type="SUPFAM" id="SSF53335">
    <property type="entry name" value="S-adenosyl-L-methionine-dependent methyltransferases"/>
    <property type="match status" value="1"/>
</dbReference>
<dbReference type="GO" id="GO:0030488">
    <property type="term" value="P:tRNA methylation"/>
    <property type="evidence" value="ECO:0007669"/>
    <property type="project" value="TreeGrafter"/>
</dbReference>
<dbReference type="GO" id="GO:0008757">
    <property type="term" value="F:S-adenosylmethionine-dependent methyltransferase activity"/>
    <property type="evidence" value="ECO:0007669"/>
    <property type="project" value="InterPro"/>
</dbReference>
<dbReference type="Proteomes" id="UP000054097">
    <property type="component" value="Unassembled WGS sequence"/>
</dbReference>
<evidence type="ECO:0000313" key="5">
    <source>
        <dbReference type="Proteomes" id="UP000054097"/>
    </source>
</evidence>
<evidence type="ECO:0000313" key="4">
    <source>
        <dbReference type="EMBL" id="KIM26041.1"/>
    </source>
</evidence>
<dbReference type="Pfam" id="PF08241">
    <property type="entry name" value="Methyltransf_11"/>
    <property type="match status" value="1"/>
</dbReference>
<dbReference type="PANTHER" id="PTHR13069:SF21">
    <property type="entry name" value="ALKYLATED DNA REPAIR PROTEIN ALKB HOMOLOG 8"/>
    <property type="match status" value="1"/>
</dbReference>